<gene>
    <name evidence="2" type="primary">AVEN_58161_1</name>
    <name evidence="2" type="ORF">NPIL_98651</name>
</gene>
<dbReference type="Proteomes" id="UP000887013">
    <property type="component" value="Unassembled WGS sequence"/>
</dbReference>
<proteinExistence type="predicted"/>
<evidence type="ECO:0000313" key="2">
    <source>
        <dbReference type="EMBL" id="GFS79055.1"/>
    </source>
</evidence>
<dbReference type="AlphaFoldDB" id="A0A8X6T4J1"/>
<evidence type="ECO:0000256" key="1">
    <source>
        <dbReference type="SAM" id="MobiDB-lite"/>
    </source>
</evidence>
<feature type="region of interest" description="Disordered" evidence="1">
    <location>
        <begin position="266"/>
        <end position="289"/>
    </location>
</feature>
<keyword evidence="3" id="KW-1185">Reference proteome</keyword>
<protein>
    <submittedName>
        <fullName evidence="2">Uncharacterized protein</fullName>
    </submittedName>
</protein>
<sequence length="371" mass="42005">NALEIVFETFIDVWNYMIFKYNMPVSSISIEHLNNEFMEEESNLQTVQEILKATDNLIDFTDNDENRGKCLALTNNQNEEAVSSTSELLTFIKELEPTTTQSFQIMTKSAIDNKNANDSHNDPESLYSSSLNQRLPFEEKTFNKDENNKNNILNTLNFQDIFEPNYSIKTPSIEEVKESKSIQIDSTDTTFLTEPHQFERNLVSIIRNNASLINSLASHEGIKSQISSSCFSGHAAISDLEQNEQDLSIEDQSIPFCSLCHHITTESENSSEGSNNGKISPNSKGSIQKKVKFREETETYLYESNQSIHHPCVVLKSPLSIKGMDGGNVDYRTTIKVKATVEDNFQSYVLREKGDKMAEMLLGKPHILKTL</sequence>
<comment type="caution">
    <text evidence="2">The sequence shown here is derived from an EMBL/GenBank/DDBJ whole genome shotgun (WGS) entry which is preliminary data.</text>
</comment>
<organism evidence="2 3">
    <name type="scientific">Nephila pilipes</name>
    <name type="common">Giant wood spider</name>
    <name type="synonym">Nephila maculata</name>
    <dbReference type="NCBI Taxonomy" id="299642"/>
    <lineage>
        <taxon>Eukaryota</taxon>
        <taxon>Metazoa</taxon>
        <taxon>Ecdysozoa</taxon>
        <taxon>Arthropoda</taxon>
        <taxon>Chelicerata</taxon>
        <taxon>Arachnida</taxon>
        <taxon>Araneae</taxon>
        <taxon>Araneomorphae</taxon>
        <taxon>Entelegynae</taxon>
        <taxon>Araneoidea</taxon>
        <taxon>Nephilidae</taxon>
        <taxon>Nephila</taxon>
    </lineage>
</organism>
<name>A0A8X6T4J1_NEPPI</name>
<dbReference type="EMBL" id="BMAW01051173">
    <property type="protein sequence ID" value="GFS79055.1"/>
    <property type="molecule type" value="Genomic_DNA"/>
</dbReference>
<accession>A0A8X6T4J1</accession>
<dbReference type="OrthoDB" id="6429839at2759"/>
<evidence type="ECO:0000313" key="3">
    <source>
        <dbReference type="Proteomes" id="UP000887013"/>
    </source>
</evidence>
<reference evidence="2" key="1">
    <citation type="submission" date="2020-08" db="EMBL/GenBank/DDBJ databases">
        <title>Multicomponent nature underlies the extraordinary mechanical properties of spider dragline silk.</title>
        <authorList>
            <person name="Kono N."/>
            <person name="Nakamura H."/>
            <person name="Mori M."/>
            <person name="Yoshida Y."/>
            <person name="Ohtoshi R."/>
            <person name="Malay A.D."/>
            <person name="Moran D.A.P."/>
            <person name="Tomita M."/>
            <person name="Numata K."/>
            <person name="Arakawa K."/>
        </authorList>
    </citation>
    <scope>NUCLEOTIDE SEQUENCE</scope>
</reference>
<feature type="non-terminal residue" evidence="2">
    <location>
        <position position="1"/>
    </location>
</feature>
<feature type="compositionally biased region" description="Low complexity" evidence="1">
    <location>
        <begin position="266"/>
        <end position="277"/>
    </location>
</feature>